<protein>
    <submittedName>
        <fullName evidence="1">Uncharacterized protein</fullName>
    </submittedName>
</protein>
<gene>
    <name evidence="1" type="ORF">T03_11538</name>
</gene>
<proteinExistence type="predicted"/>
<accession>A0A0V1CYC8</accession>
<evidence type="ECO:0000313" key="2">
    <source>
        <dbReference type="Proteomes" id="UP000054653"/>
    </source>
</evidence>
<name>A0A0V1CYC8_TRIBR</name>
<comment type="caution">
    <text evidence="1">The sequence shown here is derived from an EMBL/GenBank/DDBJ whole genome shotgun (WGS) entry which is preliminary data.</text>
</comment>
<organism evidence="1 2">
    <name type="scientific">Trichinella britovi</name>
    <name type="common">Parasitic roundworm</name>
    <dbReference type="NCBI Taxonomy" id="45882"/>
    <lineage>
        <taxon>Eukaryota</taxon>
        <taxon>Metazoa</taxon>
        <taxon>Ecdysozoa</taxon>
        <taxon>Nematoda</taxon>
        <taxon>Enoplea</taxon>
        <taxon>Dorylaimia</taxon>
        <taxon>Trichinellida</taxon>
        <taxon>Trichinellidae</taxon>
        <taxon>Trichinella</taxon>
    </lineage>
</organism>
<dbReference type="EMBL" id="JYDI01000073">
    <property type="protein sequence ID" value="KRY54198.1"/>
    <property type="molecule type" value="Genomic_DNA"/>
</dbReference>
<sequence>MKRSGAVLNEVCSLAMNHHKLAPPSAVRLLLYSFVQRNMYKMIQRNIWKMNAFFGNYPLLNMWYPYKDSHSRRSSSQSTTTNSSFKFRYGNMANLERQESRPWVSMCQGYALGYASGKILKISIFLKYSPRLYPQATPQGK</sequence>
<reference evidence="1 2" key="1">
    <citation type="submission" date="2015-01" db="EMBL/GenBank/DDBJ databases">
        <title>Evolution of Trichinella species and genotypes.</title>
        <authorList>
            <person name="Korhonen P.K."/>
            <person name="Edoardo P."/>
            <person name="Giuseppe L.R."/>
            <person name="Gasser R.B."/>
        </authorList>
    </citation>
    <scope>NUCLEOTIDE SEQUENCE [LARGE SCALE GENOMIC DNA]</scope>
    <source>
        <strain evidence="1">ISS120</strain>
    </source>
</reference>
<dbReference type="AlphaFoldDB" id="A0A0V1CYC8"/>
<keyword evidence="2" id="KW-1185">Reference proteome</keyword>
<evidence type="ECO:0000313" key="1">
    <source>
        <dbReference type="EMBL" id="KRY54198.1"/>
    </source>
</evidence>
<dbReference type="Proteomes" id="UP000054653">
    <property type="component" value="Unassembled WGS sequence"/>
</dbReference>